<dbReference type="SUPFAM" id="SSF53774">
    <property type="entry name" value="Glutaminase/Asparaginase"/>
    <property type="match status" value="1"/>
</dbReference>
<accession>A0A8T4GEW8</accession>
<keyword evidence="2 5" id="KW-0547">Nucleotide-binding</keyword>
<dbReference type="InterPro" id="IPR006034">
    <property type="entry name" value="Asparaginase/glutaminase-like"/>
</dbReference>
<dbReference type="NCBIfam" id="TIGR00519">
    <property type="entry name" value="asnASE_I"/>
    <property type="match status" value="1"/>
</dbReference>
<dbReference type="InterPro" id="IPR040919">
    <property type="entry name" value="Asparaginase_C"/>
</dbReference>
<feature type="active site" evidence="5">
    <location>
        <position position="271"/>
    </location>
</feature>
<dbReference type="NCBIfam" id="TIGR02153">
    <property type="entry name" value="gatD_arch"/>
    <property type="match status" value="1"/>
</dbReference>
<dbReference type="Proteomes" id="UP000823588">
    <property type="component" value="Unassembled WGS sequence"/>
</dbReference>
<gene>
    <name evidence="5" type="primary">gatD</name>
    <name evidence="13" type="ORF">J2751_000618</name>
</gene>
<dbReference type="InterPro" id="IPR036152">
    <property type="entry name" value="Asp/glu_Ase-like_sf"/>
</dbReference>
<dbReference type="PANTHER" id="PTHR11707:SF28">
    <property type="entry name" value="60 KDA LYSOPHOSPHOLIPASE"/>
    <property type="match status" value="1"/>
</dbReference>
<keyword evidence="14" id="KW-1185">Reference proteome</keyword>
<comment type="function">
    <text evidence="5 8">Allows the formation of correctly charged Gln-tRNA(Gln) through the transamidation of misacylated Glu-tRNA(Gln) in organisms which lack glutaminyl-tRNA synthetase. The reaction takes place in the presence of glutamine and ATP through an activated gamma-phospho-Glu-tRNA(Gln). The GatDE system is specific for glutamate and does not act on aspartate.</text>
</comment>
<dbReference type="Gene3D" id="3.40.50.1170">
    <property type="entry name" value="L-asparaginase, N-terminal domain"/>
    <property type="match status" value="1"/>
</dbReference>
<dbReference type="OrthoDB" id="371959at2157"/>
<evidence type="ECO:0000256" key="3">
    <source>
        <dbReference type="ARBA" id="ARBA00022840"/>
    </source>
</evidence>
<feature type="active site" evidence="5">
    <location>
        <position position="195"/>
    </location>
</feature>
<dbReference type="InterPro" id="IPR040918">
    <property type="entry name" value="GatD_N"/>
</dbReference>
<dbReference type="GO" id="GO:0050567">
    <property type="term" value="F:glutaminyl-tRNA synthase (glutamine-hydrolyzing) activity"/>
    <property type="evidence" value="ECO:0007669"/>
    <property type="project" value="UniProtKB-UniRule"/>
</dbReference>
<dbReference type="RefSeq" id="WP_209483030.1">
    <property type="nucleotide sequence ID" value="NZ_JAGGKQ010000003.1"/>
</dbReference>
<sequence>MQPGDRVRVDRGDVTNEGVLLPSTTPDHLVVKLDGGYNVGIDRDDADVEVLESGVRDVDGGGGDGGDSDDEGADGSEDGRADGSEDGRADGSGDEGTASEVTFDDDLPTISLISTGGTIASTVDYRTGAVTARFDAEDVLRAVPDLAGRANYRGRVVANILSENMDPDIWTELAAAVREEIEAGADGVVVMHGTDTMQYSASALSFVLDASVPVVFTGSQRSADRPSSDNVMNAVCAVEAAKADHGETLVCMHAGPSDDDCALHRGTRVRKNHTSRRDAFETVGARPLGVVDYETAAESGADGAVATDAIDWNRDPAPRGDDEPTVTPDLAGDVELVKFTPGMDPTAWDYLDGKSGVVIEGTGLGHVHTDLIPRIESLVESGTTIVMTSQCLEGRVCDRVYDTGRDLLDAGVVEAGDTLPGTAKVKLMWALANRDDPAATMRRSLAGELTEESQPWR</sequence>
<dbReference type="NCBIfam" id="NF003217">
    <property type="entry name" value="PRK04183.1"/>
    <property type="match status" value="1"/>
</dbReference>
<dbReference type="HAMAP" id="MF_00586">
    <property type="entry name" value="GatD"/>
    <property type="match status" value="1"/>
</dbReference>
<comment type="subunit">
    <text evidence="5 8">Heterodimer of GatD and GatE.</text>
</comment>
<comment type="catalytic activity">
    <reaction evidence="5 8">
        <text>L-glutamyl-tRNA(Gln) + L-glutamine + ATP + H2O = L-glutaminyl-tRNA(Gln) + L-glutamate + ADP + phosphate + H(+)</text>
        <dbReference type="Rhea" id="RHEA:17521"/>
        <dbReference type="Rhea" id="RHEA-COMP:9681"/>
        <dbReference type="Rhea" id="RHEA-COMP:9684"/>
        <dbReference type="ChEBI" id="CHEBI:15377"/>
        <dbReference type="ChEBI" id="CHEBI:15378"/>
        <dbReference type="ChEBI" id="CHEBI:29985"/>
        <dbReference type="ChEBI" id="CHEBI:30616"/>
        <dbReference type="ChEBI" id="CHEBI:43474"/>
        <dbReference type="ChEBI" id="CHEBI:58359"/>
        <dbReference type="ChEBI" id="CHEBI:78520"/>
        <dbReference type="ChEBI" id="CHEBI:78521"/>
        <dbReference type="ChEBI" id="CHEBI:456216"/>
    </reaction>
</comment>
<evidence type="ECO:0000256" key="1">
    <source>
        <dbReference type="ARBA" id="ARBA00022598"/>
    </source>
</evidence>
<dbReference type="Pfam" id="PF00710">
    <property type="entry name" value="Asparaginase"/>
    <property type="match status" value="1"/>
</dbReference>
<evidence type="ECO:0000256" key="4">
    <source>
        <dbReference type="ARBA" id="ARBA00022917"/>
    </source>
</evidence>
<evidence type="ECO:0000256" key="2">
    <source>
        <dbReference type="ARBA" id="ARBA00022741"/>
    </source>
</evidence>
<dbReference type="GO" id="GO:0005524">
    <property type="term" value="F:ATP binding"/>
    <property type="evidence" value="ECO:0007669"/>
    <property type="project" value="UniProtKB-KW"/>
</dbReference>
<evidence type="ECO:0000256" key="8">
    <source>
        <dbReference type="RuleBase" id="RU004457"/>
    </source>
</evidence>
<feature type="domain" description="L-asparaginase N-terminal" evidence="10">
    <location>
        <begin position="110"/>
        <end position="292"/>
    </location>
</feature>
<organism evidence="13 14">
    <name type="scientific">Halorubrum alkaliphilum</name>
    <dbReference type="NCBI Taxonomy" id="261290"/>
    <lineage>
        <taxon>Archaea</taxon>
        <taxon>Methanobacteriati</taxon>
        <taxon>Methanobacteriota</taxon>
        <taxon>Stenosarchaea group</taxon>
        <taxon>Halobacteria</taxon>
        <taxon>Halobacteriales</taxon>
        <taxon>Haloferacaceae</taxon>
        <taxon>Halorubrum</taxon>
    </lineage>
</organism>
<dbReference type="GO" id="GO:0006520">
    <property type="term" value="P:amino acid metabolic process"/>
    <property type="evidence" value="ECO:0007669"/>
    <property type="project" value="InterPro"/>
</dbReference>
<protein>
    <recommendedName>
        <fullName evidence="5 8">Glutamyl-tRNA(Gln) amidotransferase subunit D</fullName>
        <shortName evidence="5">Glu-ADT subunit D</shortName>
        <ecNumber evidence="5 8">6.3.5.-</ecNumber>
    </recommendedName>
</protein>
<dbReference type="InterPro" id="IPR037152">
    <property type="entry name" value="L-asparaginase_N_sf"/>
</dbReference>
<dbReference type="PIRSF" id="PIRSF500175">
    <property type="entry name" value="Glu_ADT_D"/>
    <property type="match status" value="1"/>
</dbReference>
<dbReference type="InterPro" id="IPR006033">
    <property type="entry name" value="AsnA_fam"/>
</dbReference>
<dbReference type="InterPro" id="IPR027474">
    <property type="entry name" value="L-asparaginase_N"/>
</dbReference>
<evidence type="ECO:0000313" key="13">
    <source>
        <dbReference type="EMBL" id="MBP1921625.1"/>
    </source>
</evidence>
<dbReference type="PANTHER" id="PTHR11707">
    <property type="entry name" value="L-ASPARAGINASE"/>
    <property type="match status" value="1"/>
</dbReference>
<feature type="compositionally biased region" description="Acidic residues" evidence="9">
    <location>
        <begin position="66"/>
        <end position="76"/>
    </location>
</feature>
<dbReference type="InterPro" id="IPR020827">
    <property type="entry name" value="Asparaginase/glutaminase_AS1"/>
</dbReference>
<evidence type="ECO:0000256" key="6">
    <source>
        <dbReference type="PROSITE-ProRule" id="PRU10099"/>
    </source>
</evidence>
<dbReference type="PROSITE" id="PS00144">
    <property type="entry name" value="ASN_GLN_ASE_1"/>
    <property type="match status" value="1"/>
</dbReference>
<feature type="active site" evidence="5 7">
    <location>
        <position position="194"/>
    </location>
</feature>
<dbReference type="InterPro" id="IPR037222">
    <property type="entry name" value="GatD_N_sf"/>
</dbReference>
<dbReference type="GO" id="GO:0004067">
    <property type="term" value="F:asparaginase activity"/>
    <property type="evidence" value="ECO:0007669"/>
    <property type="project" value="UniProtKB-UniRule"/>
</dbReference>
<dbReference type="GO" id="GO:0006412">
    <property type="term" value="P:translation"/>
    <property type="evidence" value="ECO:0007669"/>
    <property type="project" value="UniProtKB-UniRule"/>
</dbReference>
<feature type="compositionally biased region" description="Basic and acidic residues" evidence="9">
    <location>
        <begin position="77"/>
        <end position="91"/>
    </location>
</feature>
<keyword evidence="4 5" id="KW-0648">Protein biosynthesis</keyword>
<feature type="compositionally biased region" description="Basic and acidic residues" evidence="9">
    <location>
        <begin position="1"/>
        <end position="14"/>
    </location>
</feature>
<dbReference type="AlphaFoldDB" id="A0A8T4GEW8"/>
<dbReference type="InterPro" id="IPR027475">
    <property type="entry name" value="Asparaginase/glutaminase_AS2"/>
</dbReference>
<keyword evidence="1 5" id="KW-0436">Ligase</keyword>
<evidence type="ECO:0000256" key="5">
    <source>
        <dbReference type="HAMAP-Rule" id="MF_00586"/>
    </source>
</evidence>
<dbReference type="EC" id="6.3.5.-" evidence="5 8"/>
<evidence type="ECO:0000259" key="12">
    <source>
        <dbReference type="Pfam" id="PF18195"/>
    </source>
</evidence>
<dbReference type="Pfam" id="PF18195">
    <property type="entry name" value="GatD_N"/>
    <property type="match status" value="1"/>
</dbReference>
<keyword evidence="3 5" id="KW-0067">ATP-binding</keyword>
<feature type="domain" description="GatD N-terminal" evidence="12">
    <location>
        <begin position="1"/>
        <end position="51"/>
    </location>
</feature>
<dbReference type="PROSITE" id="PS51732">
    <property type="entry name" value="ASN_GLN_ASE_3"/>
    <property type="match status" value="1"/>
</dbReference>
<feature type="region of interest" description="Disordered" evidence="9">
    <location>
        <begin position="52"/>
        <end position="104"/>
    </location>
</feature>
<dbReference type="InterPro" id="IPR011878">
    <property type="entry name" value="GatD"/>
</dbReference>
<evidence type="ECO:0000256" key="7">
    <source>
        <dbReference type="PROSITE-ProRule" id="PRU10100"/>
    </source>
</evidence>
<dbReference type="EMBL" id="JAGGKQ010000003">
    <property type="protein sequence ID" value="MBP1921625.1"/>
    <property type="molecule type" value="Genomic_DNA"/>
</dbReference>
<evidence type="ECO:0000313" key="14">
    <source>
        <dbReference type="Proteomes" id="UP000823588"/>
    </source>
</evidence>
<evidence type="ECO:0000256" key="9">
    <source>
        <dbReference type="SAM" id="MobiDB-lite"/>
    </source>
</evidence>
<name>A0A8T4GEW8_9EURY</name>
<dbReference type="SFLD" id="SFLDS00057">
    <property type="entry name" value="Glutaminase/Asparaginase"/>
    <property type="match status" value="1"/>
</dbReference>
<dbReference type="PIRSF" id="PIRSF001220">
    <property type="entry name" value="L-ASNase_gatD"/>
    <property type="match status" value="1"/>
</dbReference>
<dbReference type="Gene3D" id="2.30.30.520">
    <property type="match status" value="1"/>
</dbReference>
<dbReference type="InterPro" id="IPR027473">
    <property type="entry name" value="L-asparaginase_C"/>
</dbReference>
<comment type="caution">
    <text evidence="13">The sequence shown here is derived from an EMBL/GenBank/DDBJ whole genome shotgun (WGS) entry which is preliminary data.</text>
</comment>
<feature type="active site" evidence="5 6">
    <location>
        <position position="118"/>
    </location>
</feature>
<dbReference type="SMART" id="SM00870">
    <property type="entry name" value="Asparaginase"/>
    <property type="match status" value="1"/>
</dbReference>
<evidence type="ECO:0000259" key="11">
    <source>
        <dbReference type="Pfam" id="PF17763"/>
    </source>
</evidence>
<dbReference type="CDD" id="cd08962">
    <property type="entry name" value="GatD"/>
    <property type="match status" value="1"/>
</dbReference>
<dbReference type="PRINTS" id="PR00139">
    <property type="entry name" value="ASNGLNASE"/>
</dbReference>
<comment type="similarity">
    <text evidence="5 8">Belongs to the asparaginase 1 family. GatD subfamily.</text>
</comment>
<dbReference type="Pfam" id="PF17763">
    <property type="entry name" value="Asparaginase_C"/>
    <property type="match status" value="1"/>
</dbReference>
<feature type="region of interest" description="Disordered" evidence="9">
    <location>
        <begin position="1"/>
        <end position="31"/>
    </location>
</feature>
<evidence type="ECO:0000259" key="10">
    <source>
        <dbReference type="Pfam" id="PF00710"/>
    </source>
</evidence>
<reference evidence="13" key="1">
    <citation type="submission" date="2021-03" db="EMBL/GenBank/DDBJ databases">
        <title>Genomic Encyclopedia of Type Strains, Phase IV (KMG-IV): sequencing the most valuable type-strain genomes for metagenomic binning, comparative biology and taxonomic classification.</title>
        <authorList>
            <person name="Goeker M."/>
        </authorList>
    </citation>
    <scope>NUCLEOTIDE SEQUENCE</scope>
    <source>
        <strain evidence="13">DSM 23564</strain>
    </source>
</reference>
<dbReference type="PROSITE" id="PS00917">
    <property type="entry name" value="ASN_GLN_ASE_2"/>
    <property type="match status" value="1"/>
</dbReference>
<dbReference type="SUPFAM" id="SSF141300">
    <property type="entry name" value="GatD N-terminal domain-like"/>
    <property type="match status" value="1"/>
</dbReference>
<feature type="domain" description="Asparaginase/glutaminase C-terminal" evidence="11">
    <location>
        <begin position="333"/>
        <end position="439"/>
    </location>
</feature>
<dbReference type="Gene3D" id="3.40.50.40">
    <property type="match status" value="1"/>
</dbReference>
<proteinExistence type="inferred from homology"/>
<dbReference type="GO" id="GO:0006450">
    <property type="term" value="P:regulation of translational fidelity"/>
    <property type="evidence" value="ECO:0007669"/>
    <property type="project" value="InterPro"/>
</dbReference>